<dbReference type="Pfam" id="PF01171">
    <property type="entry name" value="ATP_bind_3"/>
    <property type="match status" value="1"/>
</dbReference>
<comment type="domain">
    <text evidence="8">The N-terminal region contains the highly conserved SGGXDS motif, predicted to be a P-loop motif involved in ATP binding.</text>
</comment>
<keyword evidence="6 8" id="KW-0067">ATP-binding</keyword>
<dbReference type="SUPFAM" id="SSF52402">
    <property type="entry name" value="Adenine nucleotide alpha hydrolases-like"/>
    <property type="match status" value="1"/>
</dbReference>
<dbReference type="SMART" id="SM00977">
    <property type="entry name" value="TilS_C"/>
    <property type="match status" value="1"/>
</dbReference>
<feature type="domain" description="Lysidine-tRNA(Ile) synthetase C-terminal" evidence="9">
    <location>
        <begin position="386"/>
        <end position="459"/>
    </location>
</feature>
<dbReference type="Gene3D" id="3.30.465.60">
    <property type="match status" value="1"/>
</dbReference>
<dbReference type="Pfam" id="PF11734">
    <property type="entry name" value="TilS_C"/>
    <property type="match status" value="1"/>
</dbReference>
<dbReference type="SUPFAM" id="SSF82829">
    <property type="entry name" value="MesJ substrate recognition domain-like"/>
    <property type="match status" value="1"/>
</dbReference>
<organism evidence="10 11">
    <name type="scientific">Oceanobacillus kimchii</name>
    <dbReference type="NCBI Taxonomy" id="746691"/>
    <lineage>
        <taxon>Bacteria</taxon>
        <taxon>Bacillati</taxon>
        <taxon>Bacillota</taxon>
        <taxon>Bacilli</taxon>
        <taxon>Bacillales</taxon>
        <taxon>Bacillaceae</taxon>
        <taxon>Oceanobacillus</taxon>
    </lineage>
</organism>
<comment type="subcellular location">
    <subcellularLocation>
        <location evidence="1 8">Cytoplasm</location>
    </subcellularLocation>
</comment>
<keyword evidence="3 8" id="KW-0436">Ligase</keyword>
<comment type="caution">
    <text evidence="10">The sequence shown here is derived from an EMBL/GenBank/DDBJ whole genome shotgun (WGS) entry which is preliminary data.</text>
</comment>
<dbReference type="NCBIfam" id="TIGR02432">
    <property type="entry name" value="lysidine_TilS_N"/>
    <property type="match status" value="1"/>
</dbReference>
<dbReference type="HAMAP" id="MF_01161">
    <property type="entry name" value="tRNA_Ile_lys_synt"/>
    <property type="match status" value="1"/>
</dbReference>
<evidence type="ECO:0000256" key="4">
    <source>
        <dbReference type="ARBA" id="ARBA00022694"/>
    </source>
</evidence>
<accession>A0ABQ5TDY5</accession>
<dbReference type="InterPro" id="IPR012795">
    <property type="entry name" value="tRNA_Ile_lys_synt_N"/>
</dbReference>
<evidence type="ECO:0000256" key="6">
    <source>
        <dbReference type="ARBA" id="ARBA00022840"/>
    </source>
</evidence>
<dbReference type="InterPro" id="IPR012796">
    <property type="entry name" value="Lysidine-tRNA-synth_C"/>
</dbReference>
<evidence type="ECO:0000256" key="8">
    <source>
        <dbReference type="HAMAP-Rule" id="MF_01161"/>
    </source>
</evidence>
<dbReference type="InterPro" id="IPR011063">
    <property type="entry name" value="TilS/TtcA_N"/>
</dbReference>
<evidence type="ECO:0000256" key="3">
    <source>
        <dbReference type="ARBA" id="ARBA00022598"/>
    </source>
</evidence>
<comment type="catalytic activity">
    <reaction evidence="7 8">
        <text>cytidine(34) in tRNA(Ile2) + L-lysine + ATP = lysidine(34) in tRNA(Ile2) + AMP + diphosphate + H(+)</text>
        <dbReference type="Rhea" id="RHEA:43744"/>
        <dbReference type="Rhea" id="RHEA-COMP:10625"/>
        <dbReference type="Rhea" id="RHEA-COMP:10670"/>
        <dbReference type="ChEBI" id="CHEBI:15378"/>
        <dbReference type="ChEBI" id="CHEBI:30616"/>
        <dbReference type="ChEBI" id="CHEBI:32551"/>
        <dbReference type="ChEBI" id="CHEBI:33019"/>
        <dbReference type="ChEBI" id="CHEBI:82748"/>
        <dbReference type="ChEBI" id="CHEBI:83665"/>
        <dbReference type="ChEBI" id="CHEBI:456215"/>
        <dbReference type="EC" id="6.3.4.19"/>
    </reaction>
</comment>
<dbReference type="InterPro" id="IPR014729">
    <property type="entry name" value="Rossmann-like_a/b/a_fold"/>
</dbReference>
<dbReference type="NCBIfam" id="TIGR02433">
    <property type="entry name" value="lysidine_TilS_C"/>
    <property type="match status" value="1"/>
</dbReference>
<proteinExistence type="inferred from homology"/>
<reference evidence="10 11" key="1">
    <citation type="submission" date="2023-02" db="EMBL/GenBank/DDBJ databases">
        <title>Oceanobacillus kimchii IFOP_LL358 isolated form Alexandrium catenella lab strain.</title>
        <authorList>
            <person name="Gajardo G."/>
            <person name="Ueki S."/>
            <person name="Maruyama F."/>
        </authorList>
    </citation>
    <scope>NUCLEOTIDE SEQUENCE [LARGE SCALE GENOMIC DNA]</scope>
    <source>
        <strain evidence="10 11">IFOP_LL358</strain>
    </source>
</reference>
<dbReference type="EMBL" id="BSKO01000001">
    <property type="protein sequence ID" value="GLO64291.1"/>
    <property type="molecule type" value="Genomic_DNA"/>
</dbReference>
<dbReference type="RefSeq" id="WP_215064427.1">
    <property type="nucleotide sequence ID" value="NZ_BSKO01000001.1"/>
</dbReference>
<keyword evidence="2 8" id="KW-0963">Cytoplasm</keyword>
<keyword evidence="4 8" id="KW-0819">tRNA processing</keyword>
<keyword evidence="5 8" id="KW-0547">Nucleotide-binding</keyword>
<evidence type="ECO:0000313" key="11">
    <source>
        <dbReference type="Proteomes" id="UP001275436"/>
    </source>
</evidence>
<dbReference type="PANTHER" id="PTHR43033:SF1">
    <property type="entry name" value="TRNA(ILE)-LYSIDINE SYNTHASE-RELATED"/>
    <property type="match status" value="1"/>
</dbReference>
<comment type="function">
    <text evidence="8">Ligates lysine onto the cytidine present at position 34 of the AUA codon-specific tRNA(Ile) that contains the anticodon CAU, in an ATP-dependent manner. Cytidine is converted to lysidine, thus changing the amino acid specificity of the tRNA from methionine to isoleucine.</text>
</comment>
<dbReference type="InterPro" id="IPR012094">
    <property type="entry name" value="tRNA_Ile_lys_synt"/>
</dbReference>
<dbReference type="Proteomes" id="UP001275436">
    <property type="component" value="Unassembled WGS sequence"/>
</dbReference>
<dbReference type="Gene3D" id="3.40.50.620">
    <property type="entry name" value="HUPs"/>
    <property type="match status" value="1"/>
</dbReference>
<keyword evidence="11" id="KW-1185">Reference proteome</keyword>
<dbReference type="PANTHER" id="PTHR43033">
    <property type="entry name" value="TRNA(ILE)-LYSIDINE SYNTHASE-RELATED"/>
    <property type="match status" value="1"/>
</dbReference>
<comment type="similarity">
    <text evidence="8">Belongs to the tRNA(Ile)-lysidine synthase family.</text>
</comment>
<dbReference type="EC" id="6.3.4.19" evidence="8"/>
<protein>
    <recommendedName>
        <fullName evidence="8">tRNA(Ile)-lysidine synthase</fullName>
        <ecNumber evidence="8">6.3.4.19</ecNumber>
    </recommendedName>
    <alternativeName>
        <fullName evidence="8">tRNA(Ile)-2-lysyl-cytidine synthase</fullName>
    </alternativeName>
    <alternativeName>
        <fullName evidence="8">tRNA(Ile)-lysidine synthetase</fullName>
    </alternativeName>
</protein>
<dbReference type="SUPFAM" id="SSF56037">
    <property type="entry name" value="PheT/TilS domain"/>
    <property type="match status" value="1"/>
</dbReference>
<evidence type="ECO:0000256" key="5">
    <source>
        <dbReference type="ARBA" id="ARBA00022741"/>
    </source>
</evidence>
<feature type="binding site" evidence="8">
    <location>
        <begin position="26"/>
        <end position="31"/>
    </location>
    <ligand>
        <name>ATP</name>
        <dbReference type="ChEBI" id="CHEBI:30616"/>
    </ligand>
</feature>
<evidence type="ECO:0000256" key="7">
    <source>
        <dbReference type="ARBA" id="ARBA00048539"/>
    </source>
</evidence>
<name>A0ABQ5TDY5_9BACI</name>
<evidence type="ECO:0000256" key="1">
    <source>
        <dbReference type="ARBA" id="ARBA00004496"/>
    </source>
</evidence>
<sequence>MKQSILSFIQKHQLLQEGSKIIVGVSGGSDSMALLHFLKDLQEKWSLEVIALTIDHQLRGEDSTADQKFVKQWCLQSDLKCIAHQVDVGEYQRQNQVSEELAARRLRYDIYAAEMKKQGADYIALGHHGDDQVETLFMRLTRVATSNAFEGIPVKRSFANGQLIRPFLCVNKQMILHYVKENEIPFREDQTNKDNRFTRNYYRNEIIPLLKKNNERLFVTAQRLSETLGEDEKYLAEQARKMVEEVIERDTNSTKISFVNQAFIERPHALQRRAYHLILNYLYDTLPKDLSHIHEEKFFALIERQEGNTYIDFPLSLRVENSYGKIHLYFSNQLPRQFAFHLPLQVPDRVELPDGAQITSELVDAKTDKISRNNIIIPIDSVALPLHIRTRKPGDRMTWDGLKGTKKLKDIWIDAKIPANERDKWPIVTDDNDKIIWLIGLRKAFGSNQFCQGREQIKLSYHKGTI</sequence>
<gene>
    <name evidence="8 10" type="primary">tilS</name>
    <name evidence="10" type="ORF">MACH08_00750</name>
</gene>
<evidence type="ECO:0000259" key="9">
    <source>
        <dbReference type="SMART" id="SM00977"/>
    </source>
</evidence>
<evidence type="ECO:0000313" key="10">
    <source>
        <dbReference type="EMBL" id="GLO64291.1"/>
    </source>
</evidence>
<dbReference type="CDD" id="cd01992">
    <property type="entry name" value="TilS_N"/>
    <property type="match status" value="1"/>
</dbReference>
<evidence type="ECO:0000256" key="2">
    <source>
        <dbReference type="ARBA" id="ARBA00022490"/>
    </source>
</evidence>